<reference evidence="4 5" key="1">
    <citation type="submission" date="2024-06" db="EMBL/GenBank/DDBJ databases">
        <title>Genomic Encyclopedia of Type Strains, Phase IV (KMG-IV): sequencing the most valuable type-strain genomes for metagenomic binning, comparative biology and taxonomic classification.</title>
        <authorList>
            <person name="Goeker M."/>
        </authorList>
    </citation>
    <scope>NUCLEOTIDE SEQUENCE [LARGE SCALE GENOMIC DNA]</scope>
    <source>
        <strain evidence="4 5">DSM 29780</strain>
    </source>
</reference>
<feature type="active site" description="Cysteine persulfide intermediate" evidence="3">
    <location>
        <position position="108"/>
    </location>
</feature>
<dbReference type="Proteomes" id="UP001549047">
    <property type="component" value="Unassembled WGS sequence"/>
</dbReference>
<sequence>MNPSHPLPRTTFAAGRFAPSTREIAEEVPVAFTYRGSTQAVMMASPSDLEDFAYGFTLNEGIVARPEDILSVTSEETGGGIDLQIELAGDHQAALTARRRAMAGPVGCGLCGIESIEQALLPARRVEATLTLSPEEVAEATAALSAHQPLFAATRAVHAAGFYRPGDGLLLAREDVGRHNALDKLCGAMARGGIDGASGAIVLTSRVSVEMVQKTAMAGASVLIAISAPTALAIRMADAAGITLVALARDKDFEIFTHSGRIAGQTVTERDADVA</sequence>
<protein>
    <recommendedName>
        <fullName evidence="3">Sulfur carrier protein FdhD</fullName>
    </recommendedName>
</protein>
<accession>A0ABV2J142</accession>
<dbReference type="Gene3D" id="3.40.140.10">
    <property type="entry name" value="Cytidine Deaminase, domain 2"/>
    <property type="match status" value="1"/>
</dbReference>
<gene>
    <name evidence="3" type="primary">fdhD</name>
    <name evidence="4" type="ORF">ABID16_002804</name>
</gene>
<evidence type="ECO:0000313" key="5">
    <source>
        <dbReference type="Proteomes" id="UP001549047"/>
    </source>
</evidence>
<dbReference type="Gene3D" id="3.10.20.10">
    <property type="match status" value="1"/>
</dbReference>
<comment type="caution">
    <text evidence="3">Lacks conserved residue(s) required for the propagation of feature annotation.</text>
</comment>
<keyword evidence="1 3" id="KW-0963">Cytoplasm</keyword>
<keyword evidence="2 3" id="KW-0501">Molybdenum cofactor biosynthesis</keyword>
<dbReference type="EMBL" id="JBEPMB010000004">
    <property type="protein sequence ID" value="MET3614467.1"/>
    <property type="molecule type" value="Genomic_DNA"/>
</dbReference>
<dbReference type="SUPFAM" id="SSF53927">
    <property type="entry name" value="Cytidine deaminase-like"/>
    <property type="match status" value="1"/>
</dbReference>
<dbReference type="RefSeq" id="WP_354556971.1">
    <property type="nucleotide sequence ID" value="NZ_JBEPMB010000004.1"/>
</dbReference>
<dbReference type="PIRSF" id="PIRSF015626">
    <property type="entry name" value="FdhD"/>
    <property type="match status" value="1"/>
</dbReference>
<proteinExistence type="inferred from homology"/>
<comment type="caution">
    <text evidence="4">The sequence shown here is derived from an EMBL/GenBank/DDBJ whole genome shotgun (WGS) entry which is preliminary data.</text>
</comment>
<comment type="function">
    <text evidence="3">Required for formate dehydrogenase (FDH) activity. Acts as a sulfur carrier protein that transfers sulfur from IscS to the molybdenum cofactor prior to its insertion into FDH.</text>
</comment>
<dbReference type="InterPro" id="IPR016193">
    <property type="entry name" value="Cytidine_deaminase-like"/>
</dbReference>
<dbReference type="InterPro" id="IPR003786">
    <property type="entry name" value="FdhD"/>
</dbReference>
<comment type="subcellular location">
    <subcellularLocation>
        <location evidence="3">Cytoplasm</location>
    </subcellularLocation>
</comment>
<dbReference type="PANTHER" id="PTHR30592:SF1">
    <property type="entry name" value="SULFUR CARRIER PROTEIN FDHD"/>
    <property type="match status" value="1"/>
</dbReference>
<dbReference type="Pfam" id="PF02634">
    <property type="entry name" value="FdhD-NarQ"/>
    <property type="match status" value="1"/>
</dbReference>
<dbReference type="PANTHER" id="PTHR30592">
    <property type="entry name" value="FORMATE DEHYDROGENASE"/>
    <property type="match status" value="1"/>
</dbReference>
<evidence type="ECO:0000256" key="3">
    <source>
        <dbReference type="HAMAP-Rule" id="MF_00187"/>
    </source>
</evidence>
<name>A0ABV2J142_9HYPH</name>
<dbReference type="NCBIfam" id="TIGR00129">
    <property type="entry name" value="fdhD_narQ"/>
    <property type="match status" value="1"/>
</dbReference>
<keyword evidence="5" id="KW-1185">Reference proteome</keyword>
<comment type="similarity">
    <text evidence="3">Belongs to the FdhD family.</text>
</comment>
<evidence type="ECO:0000256" key="2">
    <source>
        <dbReference type="ARBA" id="ARBA00023150"/>
    </source>
</evidence>
<evidence type="ECO:0000256" key="1">
    <source>
        <dbReference type="ARBA" id="ARBA00022490"/>
    </source>
</evidence>
<organism evidence="4 5">
    <name type="scientific">Rhizobium aquaticum</name>
    <dbReference type="NCBI Taxonomy" id="1549636"/>
    <lineage>
        <taxon>Bacteria</taxon>
        <taxon>Pseudomonadati</taxon>
        <taxon>Pseudomonadota</taxon>
        <taxon>Alphaproteobacteria</taxon>
        <taxon>Hyphomicrobiales</taxon>
        <taxon>Rhizobiaceae</taxon>
        <taxon>Rhizobium/Agrobacterium group</taxon>
        <taxon>Rhizobium</taxon>
    </lineage>
</organism>
<evidence type="ECO:0000313" key="4">
    <source>
        <dbReference type="EMBL" id="MET3614467.1"/>
    </source>
</evidence>
<dbReference type="HAMAP" id="MF_00187">
    <property type="entry name" value="FdhD"/>
    <property type="match status" value="1"/>
</dbReference>